<dbReference type="GO" id="GO:0003735">
    <property type="term" value="F:structural constituent of ribosome"/>
    <property type="evidence" value="ECO:0007669"/>
    <property type="project" value="InterPro"/>
</dbReference>
<evidence type="ECO:0000256" key="3">
    <source>
        <dbReference type="ARBA" id="ARBA00023274"/>
    </source>
</evidence>
<dbReference type="PROSITE" id="PS00963">
    <property type="entry name" value="RIBOSOMAL_S2_2"/>
    <property type="match status" value="1"/>
</dbReference>
<dbReference type="Pfam" id="PF00318">
    <property type="entry name" value="Ribosomal_S2"/>
    <property type="match status" value="1"/>
</dbReference>
<protein>
    <recommendedName>
        <fullName evidence="4 5">Small ribosomal subunit protein uS2</fullName>
    </recommendedName>
</protein>
<sequence>MALPEFSMKQLLENGVQFGHRRGSWNPKMKPYIFCERNKIHIIDLSQTMPLLYKALTVVSDTVARGGRVLFVGTKEQASEHIMEASKRSAQYCVNSKWLGGMMTNWKTVSNSIQRLRDLDGILEKDDQGFTKKERLNIERKRDKLERALGGIREMGGLPDLMFVLDTNREKLAIEEARCLRIPIVAVVDTNSNPDFIDYPIPGNDDSSRSIKLFCDLIAGASIDGLARQQGAMGEDVKPVEELMVKKKSVIADQ</sequence>
<evidence type="ECO:0000256" key="5">
    <source>
        <dbReference type="HAMAP-Rule" id="MF_00291"/>
    </source>
</evidence>
<dbReference type="PRINTS" id="PR00395">
    <property type="entry name" value="RIBOSOMALS2"/>
</dbReference>
<evidence type="ECO:0000256" key="6">
    <source>
        <dbReference type="RuleBase" id="RU003631"/>
    </source>
</evidence>
<dbReference type="AlphaFoldDB" id="A0A937DKY6"/>
<evidence type="ECO:0000313" key="7">
    <source>
        <dbReference type="EMBL" id="MBL0848713.1"/>
    </source>
</evidence>
<dbReference type="InterPro" id="IPR005706">
    <property type="entry name" value="Ribosomal_uS2_bac/mit/plastid"/>
</dbReference>
<evidence type="ECO:0000256" key="1">
    <source>
        <dbReference type="ARBA" id="ARBA00006242"/>
    </source>
</evidence>
<proteinExistence type="inferred from homology"/>
<evidence type="ECO:0000256" key="2">
    <source>
        <dbReference type="ARBA" id="ARBA00022980"/>
    </source>
</evidence>
<dbReference type="InterPro" id="IPR023591">
    <property type="entry name" value="Ribosomal_uS2_flav_dom_sf"/>
</dbReference>
<dbReference type="InterPro" id="IPR018130">
    <property type="entry name" value="Ribosomal_uS2_CS"/>
</dbReference>
<dbReference type="EMBL" id="SEOL01000001">
    <property type="protein sequence ID" value="MBL0848713.1"/>
    <property type="molecule type" value="Genomic_DNA"/>
</dbReference>
<keyword evidence="3 5" id="KW-0687">Ribonucleoprotein</keyword>
<reference evidence="7" key="1">
    <citation type="submission" date="2019-02" db="EMBL/GenBank/DDBJ databases">
        <title>A novel Candidatus Liberibacter species associated with the New Zealand native fuchsia psyllid, Ctenarytaina fuchsiae.</title>
        <authorList>
            <person name="Thompson S.M."/>
            <person name="Jorgensen N."/>
            <person name="David C."/>
            <person name="Bulman S.R."/>
            <person name="Smith G.R."/>
        </authorList>
    </citation>
    <scope>NUCLEOTIDE SEQUENCE</scope>
    <source>
        <strain evidence="7">Oxford</strain>
    </source>
</reference>
<dbReference type="PANTHER" id="PTHR12534:SF0">
    <property type="entry name" value="SMALL RIBOSOMAL SUBUNIT PROTEIN US2M"/>
    <property type="match status" value="1"/>
</dbReference>
<organism evidence="7 8">
    <name type="scientific">Candidatus Liberibacter ctenarytainae</name>
    <dbReference type="NCBI Taxonomy" id="2020335"/>
    <lineage>
        <taxon>Bacteria</taxon>
        <taxon>Pseudomonadati</taxon>
        <taxon>Pseudomonadota</taxon>
        <taxon>Alphaproteobacteria</taxon>
        <taxon>Hyphomicrobiales</taxon>
        <taxon>Rhizobiaceae</taxon>
        <taxon>Liberibacter</taxon>
    </lineage>
</organism>
<dbReference type="Gene3D" id="1.10.287.610">
    <property type="entry name" value="Helix hairpin bin"/>
    <property type="match status" value="1"/>
</dbReference>
<dbReference type="Gene3D" id="3.40.50.10490">
    <property type="entry name" value="Glucose-6-phosphate isomerase like protein, domain 1"/>
    <property type="match status" value="1"/>
</dbReference>
<dbReference type="NCBIfam" id="TIGR01011">
    <property type="entry name" value="rpsB_bact"/>
    <property type="match status" value="1"/>
</dbReference>
<name>A0A937DKY6_9HYPH</name>
<comment type="similarity">
    <text evidence="1 5 6">Belongs to the universal ribosomal protein uS2 family.</text>
</comment>
<dbReference type="GO" id="GO:0022627">
    <property type="term" value="C:cytosolic small ribosomal subunit"/>
    <property type="evidence" value="ECO:0007669"/>
    <property type="project" value="TreeGrafter"/>
</dbReference>
<dbReference type="HAMAP" id="MF_00291_B">
    <property type="entry name" value="Ribosomal_uS2_B"/>
    <property type="match status" value="1"/>
</dbReference>
<dbReference type="SUPFAM" id="SSF52313">
    <property type="entry name" value="Ribosomal protein S2"/>
    <property type="match status" value="1"/>
</dbReference>
<dbReference type="Proteomes" id="UP000736856">
    <property type="component" value="Unassembled WGS sequence"/>
</dbReference>
<accession>A0A937DKY6</accession>
<evidence type="ECO:0000313" key="8">
    <source>
        <dbReference type="Proteomes" id="UP000736856"/>
    </source>
</evidence>
<dbReference type="InterPro" id="IPR001865">
    <property type="entry name" value="Ribosomal_uS2"/>
</dbReference>
<evidence type="ECO:0000256" key="4">
    <source>
        <dbReference type="ARBA" id="ARBA00035256"/>
    </source>
</evidence>
<dbReference type="PANTHER" id="PTHR12534">
    <property type="entry name" value="30S RIBOSOMAL PROTEIN S2 PROKARYOTIC AND ORGANELLAR"/>
    <property type="match status" value="1"/>
</dbReference>
<comment type="caution">
    <text evidence="7">The sequence shown here is derived from an EMBL/GenBank/DDBJ whole genome shotgun (WGS) entry which is preliminary data.</text>
</comment>
<dbReference type="CDD" id="cd01425">
    <property type="entry name" value="RPS2"/>
    <property type="match status" value="1"/>
</dbReference>
<gene>
    <name evidence="5 7" type="primary">rpsB</name>
    <name evidence="7" type="ORF">EU981_01225</name>
</gene>
<keyword evidence="2 5" id="KW-0689">Ribosomal protein</keyword>
<dbReference type="GO" id="GO:0006412">
    <property type="term" value="P:translation"/>
    <property type="evidence" value="ECO:0007669"/>
    <property type="project" value="UniProtKB-UniRule"/>
</dbReference>